<dbReference type="Gene3D" id="3.90.1150.10">
    <property type="entry name" value="Aspartate Aminotransferase, domain 1"/>
    <property type="match status" value="1"/>
</dbReference>
<accession>A0A1T5BU02</accession>
<comment type="cofactor">
    <cofactor evidence="1">
        <name>pyridoxal 5'-phosphate</name>
        <dbReference type="ChEBI" id="CHEBI:597326"/>
    </cofactor>
</comment>
<dbReference type="PANTHER" id="PTHR48097">
    <property type="entry name" value="L-THREONINE ALDOLASE-RELATED"/>
    <property type="match status" value="1"/>
</dbReference>
<evidence type="ECO:0000256" key="1">
    <source>
        <dbReference type="ARBA" id="ARBA00001933"/>
    </source>
</evidence>
<dbReference type="STRING" id="439228.SAMN06295920_103277"/>
<dbReference type="InterPro" id="IPR015421">
    <property type="entry name" value="PyrdxlP-dep_Trfase_major"/>
</dbReference>
<comment type="similarity">
    <text evidence="2">Belongs to the threonine aldolase family.</text>
</comment>
<evidence type="ECO:0000256" key="3">
    <source>
        <dbReference type="ARBA" id="ARBA00011881"/>
    </source>
</evidence>
<evidence type="ECO:0000256" key="2">
    <source>
        <dbReference type="ARBA" id="ARBA00006966"/>
    </source>
</evidence>
<gene>
    <name evidence="6" type="ORF">SAMN06295920_103277</name>
</gene>
<dbReference type="GO" id="GO:0006520">
    <property type="term" value="P:amino acid metabolic process"/>
    <property type="evidence" value="ECO:0007669"/>
    <property type="project" value="InterPro"/>
</dbReference>
<keyword evidence="7" id="KW-1185">Reference proteome</keyword>
<dbReference type="PANTHER" id="PTHR48097:SF5">
    <property type="entry name" value="LOW SPECIFICITY L-THREONINE ALDOLASE"/>
    <property type="match status" value="1"/>
</dbReference>
<evidence type="ECO:0000313" key="6">
    <source>
        <dbReference type="EMBL" id="SKB50579.1"/>
    </source>
</evidence>
<dbReference type="OrthoDB" id="9774495at2"/>
<comment type="subunit">
    <text evidence="3">Homotetramer.</text>
</comment>
<evidence type="ECO:0000259" key="5">
    <source>
        <dbReference type="Pfam" id="PF01212"/>
    </source>
</evidence>
<dbReference type="InterPro" id="IPR001597">
    <property type="entry name" value="ArAA_b-elim_lyase/Thr_aldolase"/>
</dbReference>
<proteinExistence type="inferred from homology"/>
<dbReference type="SUPFAM" id="SSF53383">
    <property type="entry name" value="PLP-dependent transferases"/>
    <property type="match status" value="1"/>
</dbReference>
<protein>
    <submittedName>
        <fullName evidence="6">L-threonine aldolase</fullName>
    </submittedName>
</protein>
<sequence length="340" mass="35692">MRERHDFFSDNTAGICPEALAAFAAANAGFVPSYGADRLTAQAADAVRALLDADAEVRFVSTGTVANAIACATLCPSAGAVLAYEQAHILIHEAGAPSFFGGGLEIEPLAGIDSRIEPAALDHALARPRGPHERRPAALSLTNATEYGTVYDEAMLARLCGPAKDAGLGIHLDGARLANAVAAGFDPRALTRAGIDIVVLGGSKAGAPFSEAIVLLDTSLARGFDERLRRSGQLTSKMRLLAAPWIGLLDGAGDDCPWIAHARHANAMARRLADGLPFARAYPVESNAVFVTMDGARESALAARGWRFARFEDRSARFVCSWATSKEAVDALIADARDIG</sequence>
<evidence type="ECO:0000313" key="7">
    <source>
        <dbReference type="Proteomes" id="UP000189818"/>
    </source>
</evidence>
<dbReference type="Proteomes" id="UP000189818">
    <property type="component" value="Unassembled WGS sequence"/>
</dbReference>
<organism evidence="6 7">
    <name type="scientific">Rhizorhabdus histidinilytica</name>
    <dbReference type="NCBI Taxonomy" id="439228"/>
    <lineage>
        <taxon>Bacteria</taxon>
        <taxon>Pseudomonadati</taxon>
        <taxon>Pseudomonadota</taxon>
        <taxon>Alphaproteobacteria</taxon>
        <taxon>Sphingomonadales</taxon>
        <taxon>Sphingomonadaceae</taxon>
        <taxon>Rhizorhabdus</taxon>
    </lineage>
</organism>
<dbReference type="Gene3D" id="3.40.640.10">
    <property type="entry name" value="Type I PLP-dependent aspartate aminotransferase-like (Major domain)"/>
    <property type="match status" value="1"/>
</dbReference>
<dbReference type="EMBL" id="FUYM01000003">
    <property type="protein sequence ID" value="SKB50579.1"/>
    <property type="molecule type" value="Genomic_DNA"/>
</dbReference>
<dbReference type="RefSeq" id="WP_079647599.1">
    <property type="nucleotide sequence ID" value="NZ_FUYM01000003.1"/>
</dbReference>
<dbReference type="AlphaFoldDB" id="A0A1T5BU02"/>
<feature type="domain" description="Aromatic amino acid beta-eliminating lyase/threonine aldolase" evidence="5">
    <location>
        <begin position="6"/>
        <end position="294"/>
    </location>
</feature>
<evidence type="ECO:0000256" key="4">
    <source>
        <dbReference type="ARBA" id="ARBA00022898"/>
    </source>
</evidence>
<dbReference type="GO" id="GO:0016829">
    <property type="term" value="F:lyase activity"/>
    <property type="evidence" value="ECO:0007669"/>
    <property type="project" value="InterPro"/>
</dbReference>
<name>A0A1T5BU02_9SPHN</name>
<keyword evidence="4" id="KW-0663">Pyridoxal phosphate</keyword>
<dbReference type="Pfam" id="PF01212">
    <property type="entry name" value="Beta_elim_lyase"/>
    <property type="match status" value="1"/>
</dbReference>
<dbReference type="InterPro" id="IPR015424">
    <property type="entry name" value="PyrdxlP-dep_Trfase"/>
</dbReference>
<dbReference type="InterPro" id="IPR015422">
    <property type="entry name" value="PyrdxlP-dep_Trfase_small"/>
</dbReference>
<reference evidence="7" key="1">
    <citation type="submission" date="2017-02" db="EMBL/GenBank/DDBJ databases">
        <authorList>
            <person name="Varghese N."/>
            <person name="Submissions S."/>
        </authorList>
    </citation>
    <scope>NUCLEOTIDE SEQUENCE [LARGE SCALE GENOMIC DNA]</scope>
    <source>
        <strain evidence="7">UM2</strain>
    </source>
</reference>